<proteinExistence type="predicted"/>
<organism evidence="1 2">
    <name type="scientific">Sphaerodactylus townsendi</name>
    <dbReference type="NCBI Taxonomy" id="933632"/>
    <lineage>
        <taxon>Eukaryota</taxon>
        <taxon>Metazoa</taxon>
        <taxon>Chordata</taxon>
        <taxon>Craniata</taxon>
        <taxon>Vertebrata</taxon>
        <taxon>Euteleostomi</taxon>
        <taxon>Lepidosauria</taxon>
        <taxon>Squamata</taxon>
        <taxon>Bifurcata</taxon>
        <taxon>Gekkota</taxon>
        <taxon>Sphaerodactylidae</taxon>
        <taxon>Sphaerodactylus</taxon>
    </lineage>
</organism>
<keyword evidence="2" id="KW-1185">Reference proteome</keyword>
<evidence type="ECO:0000313" key="2">
    <source>
        <dbReference type="Proteomes" id="UP000827872"/>
    </source>
</evidence>
<protein>
    <submittedName>
        <fullName evidence="1">Uncharacterized protein</fullName>
    </submittedName>
</protein>
<comment type="caution">
    <text evidence="1">The sequence shown here is derived from an EMBL/GenBank/DDBJ whole genome shotgun (WGS) entry which is preliminary data.</text>
</comment>
<dbReference type="Proteomes" id="UP000827872">
    <property type="component" value="Linkage Group LG15"/>
</dbReference>
<gene>
    <name evidence="1" type="ORF">K3G42_001516</name>
</gene>
<dbReference type="EMBL" id="CM037628">
    <property type="protein sequence ID" value="KAH7996123.1"/>
    <property type="molecule type" value="Genomic_DNA"/>
</dbReference>
<sequence length="81" mass="8646">MQTHWILRPSVCPRTVLLSGILDVLDEEMMRDALEIHFQKPSKGGGEVEAIAYVPPGLGAVAVFEREAGEAVSLSTAGPLS</sequence>
<reference evidence="1" key="1">
    <citation type="submission" date="2021-08" db="EMBL/GenBank/DDBJ databases">
        <title>The first chromosome-level gecko genome reveals the dynamic sex chromosomes of Neotropical dwarf geckos (Sphaerodactylidae: Sphaerodactylus).</title>
        <authorList>
            <person name="Pinto B.J."/>
            <person name="Keating S.E."/>
            <person name="Gamble T."/>
        </authorList>
    </citation>
    <scope>NUCLEOTIDE SEQUENCE</scope>
    <source>
        <strain evidence="1">TG3544</strain>
    </source>
</reference>
<name>A0ACB8EUD5_9SAUR</name>
<evidence type="ECO:0000313" key="1">
    <source>
        <dbReference type="EMBL" id="KAH7996123.1"/>
    </source>
</evidence>
<accession>A0ACB8EUD5</accession>